<keyword evidence="12" id="KW-1185">Reference proteome</keyword>
<feature type="transmembrane region" description="Helical" evidence="10">
    <location>
        <begin position="7"/>
        <end position="27"/>
    </location>
</feature>
<feature type="transmembrane region" description="Helical" evidence="10">
    <location>
        <begin position="47"/>
        <end position="66"/>
    </location>
</feature>
<comment type="similarity">
    <text evidence="9">Belongs to the auxin efflux carrier (TC 2.A.69.2) family.</text>
</comment>
<evidence type="ECO:0000256" key="10">
    <source>
        <dbReference type="SAM" id="Phobius"/>
    </source>
</evidence>
<evidence type="ECO:0000256" key="4">
    <source>
        <dbReference type="ARBA" id="ARBA00022824"/>
    </source>
</evidence>
<dbReference type="GO" id="GO:0009734">
    <property type="term" value="P:auxin-activated signaling pathway"/>
    <property type="evidence" value="ECO:0007669"/>
    <property type="project" value="UniProtKB-KW"/>
</dbReference>
<sequence>MGLFRLFITSLMPVLKVLLIIAVGLYLATEGVDLLGADARRHLNNLVFYVFFPALICCSLADTVTIKDLAAFKYHHLMYNWFGFWMDSRKSYKDSSTPSRPYHWLLLQQMREACFSSYFQHSVKKRVVPLDSQPAALYMERLTLHFLLRNSLGTVLKLIKNGSIPYKSMLATAIGLRGSGVGPSLIIGIIAIRNILMPETGILIVKVAKHWGLVNSDSFYQFTLMLQYAMPPAMNIGTISQVLGTGESEFSVIMLWNYIVAAFSITLWIAFYMWLVT</sequence>
<dbReference type="PANTHER" id="PTHR31651:SF43">
    <property type="entry name" value="SYMPORTER, PUTATIVE-RELATED"/>
    <property type="match status" value="1"/>
</dbReference>
<name>A0A1R3KY36_9ROSI</name>
<dbReference type="GO" id="GO:0080162">
    <property type="term" value="P:endoplasmic reticulum to cytosol auxin transport"/>
    <property type="evidence" value="ECO:0007669"/>
    <property type="project" value="InterPro"/>
</dbReference>
<comment type="caution">
    <text evidence="11">The sequence shown here is derived from an EMBL/GenBank/DDBJ whole genome shotgun (WGS) entry which is preliminary data.</text>
</comment>
<dbReference type="PANTHER" id="PTHR31651">
    <property type="match status" value="1"/>
</dbReference>
<accession>A0A1R3KY36</accession>
<keyword evidence="6 10" id="KW-0472">Membrane</keyword>
<comment type="function">
    <text evidence="8">Involved in cellular auxin homeostasis by regulating auxin metabolism. Regulates intracellular auxin accumulation at the endoplasmic reticulum and thus auxin availability for nuclear auxin signaling.</text>
</comment>
<evidence type="ECO:0000256" key="3">
    <source>
        <dbReference type="ARBA" id="ARBA00022692"/>
    </source>
</evidence>
<keyword evidence="3 10" id="KW-0812">Transmembrane</keyword>
<feature type="transmembrane region" description="Helical" evidence="10">
    <location>
        <begin position="255"/>
        <end position="275"/>
    </location>
</feature>
<evidence type="ECO:0000313" key="12">
    <source>
        <dbReference type="Proteomes" id="UP000187203"/>
    </source>
</evidence>
<dbReference type="Pfam" id="PF03547">
    <property type="entry name" value="Mem_trans"/>
    <property type="match status" value="2"/>
</dbReference>
<organism evidence="11 12">
    <name type="scientific">Corchorus olitorius</name>
    <dbReference type="NCBI Taxonomy" id="93759"/>
    <lineage>
        <taxon>Eukaryota</taxon>
        <taxon>Viridiplantae</taxon>
        <taxon>Streptophyta</taxon>
        <taxon>Embryophyta</taxon>
        <taxon>Tracheophyta</taxon>
        <taxon>Spermatophyta</taxon>
        <taxon>Magnoliopsida</taxon>
        <taxon>eudicotyledons</taxon>
        <taxon>Gunneridae</taxon>
        <taxon>Pentapetalae</taxon>
        <taxon>rosids</taxon>
        <taxon>malvids</taxon>
        <taxon>Malvales</taxon>
        <taxon>Malvaceae</taxon>
        <taxon>Grewioideae</taxon>
        <taxon>Apeibeae</taxon>
        <taxon>Corchorus</taxon>
    </lineage>
</organism>
<dbReference type="STRING" id="93759.A0A1R3KY36"/>
<evidence type="ECO:0000256" key="2">
    <source>
        <dbReference type="ARBA" id="ARBA00022448"/>
    </source>
</evidence>
<dbReference type="GO" id="GO:0005789">
    <property type="term" value="C:endoplasmic reticulum membrane"/>
    <property type="evidence" value="ECO:0007669"/>
    <property type="project" value="UniProtKB-SubCell"/>
</dbReference>
<keyword evidence="2" id="KW-0813">Transport</keyword>
<dbReference type="AlphaFoldDB" id="A0A1R3KY36"/>
<dbReference type="Proteomes" id="UP000187203">
    <property type="component" value="Unassembled WGS sequence"/>
</dbReference>
<evidence type="ECO:0000256" key="8">
    <source>
        <dbReference type="ARBA" id="ARBA00025100"/>
    </source>
</evidence>
<evidence type="ECO:0000256" key="6">
    <source>
        <dbReference type="ARBA" id="ARBA00023136"/>
    </source>
</evidence>
<dbReference type="InterPro" id="IPR004776">
    <property type="entry name" value="Mem_transp_PIN-like"/>
</dbReference>
<protein>
    <submittedName>
        <fullName evidence="11">Auxin efflux carrier</fullName>
    </submittedName>
</protein>
<dbReference type="InterPro" id="IPR045033">
    <property type="entry name" value="PILS1/3/4/5/7"/>
</dbReference>
<evidence type="ECO:0000256" key="7">
    <source>
        <dbReference type="ARBA" id="ARBA00023294"/>
    </source>
</evidence>
<evidence type="ECO:0000256" key="9">
    <source>
        <dbReference type="ARBA" id="ARBA00025752"/>
    </source>
</evidence>
<evidence type="ECO:0000256" key="5">
    <source>
        <dbReference type="ARBA" id="ARBA00022989"/>
    </source>
</evidence>
<evidence type="ECO:0000256" key="1">
    <source>
        <dbReference type="ARBA" id="ARBA00004477"/>
    </source>
</evidence>
<keyword evidence="5 10" id="KW-1133">Transmembrane helix</keyword>
<keyword evidence="4" id="KW-0256">Endoplasmic reticulum</keyword>
<reference evidence="12" key="1">
    <citation type="submission" date="2013-09" db="EMBL/GenBank/DDBJ databases">
        <title>Corchorus olitorius genome sequencing.</title>
        <authorList>
            <person name="Alam M."/>
            <person name="Haque M.S."/>
            <person name="Islam M.S."/>
            <person name="Emdad E.M."/>
            <person name="Islam M.M."/>
            <person name="Ahmed B."/>
            <person name="Halim A."/>
            <person name="Hossen Q.M.M."/>
            <person name="Hossain M.Z."/>
            <person name="Ahmed R."/>
            <person name="Khan M.M."/>
            <person name="Islam R."/>
            <person name="Rashid M.M."/>
            <person name="Khan S.A."/>
            <person name="Rahman M.S."/>
            <person name="Alam M."/>
            <person name="Yahiya A.S."/>
            <person name="Khan M.S."/>
            <person name="Azam M.S."/>
            <person name="Haque T."/>
            <person name="Lashkar M.Z.H."/>
            <person name="Akhand A.I."/>
            <person name="Morshed G."/>
            <person name="Roy S."/>
            <person name="Uddin K.S."/>
            <person name="Rabeya T."/>
            <person name="Hossain A.S."/>
            <person name="Chowdhury A."/>
            <person name="Snigdha A.R."/>
            <person name="Mortoza M.S."/>
            <person name="Matin S.A."/>
            <person name="Hoque S.M.E."/>
            <person name="Islam M.K."/>
            <person name="Roy D.K."/>
            <person name="Haider R."/>
            <person name="Moosa M.M."/>
            <person name="Elias S.M."/>
            <person name="Hasan A.M."/>
            <person name="Jahan S."/>
            <person name="Shafiuddin M."/>
            <person name="Mahmood N."/>
            <person name="Shommy N.S."/>
        </authorList>
    </citation>
    <scope>NUCLEOTIDE SEQUENCE [LARGE SCALE GENOMIC DNA]</scope>
    <source>
        <strain evidence="12">cv. O-4</strain>
    </source>
</reference>
<dbReference type="EMBL" id="AWUE01010084">
    <property type="protein sequence ID" value="OMP11939.1"/>
    <property type="molecule type" value="Genomic_DNA"/>
</dbReference>
<proteinExistence type="inferred from homology"/>
<comment type="subcellular location">
    <subcellularLocation>
        <location evidence="1">Endoplasmic reticulum membrane</location>
        <topology evidence="1">Multi-pass membrane protein</topology>
    </subcellularLocation>
</comment>
<keyword evidence="7" id="KW-0927">Auxin signaling pathway</keyword>
<dbReference type="OrthoDB" id="981403at2759"/>
<gene>
    <name evidence="11" type="ORF">COLO4_03585</name>
</gene>
<evidence type="ECO:0000313" key="11">
    <source>
        <dbReference type="EMBL" id="OMP11939.1"/>
    </source>
</evidence>